<proteinExistence type="predicted"/>
<feature type="compositionally biased region" description="Polar residues" evidence="2">
    <location>
        <begin position="10"/>
        <end position="25"/>
    </location>
</feature>
<reference evidence="3" key="1">
    <citation type="journal article" date="2020" name="Fungal Divers.">
        <title>Resolving the Mortierellaceae phylogeny through synthesis of multi-gene phylogenetics and phylogenomics.</title>
        <authorList>
            <person name="Vandepol N."/>
            <person name="Liber J."/>
            <person name="Desiro A."/>
            <person name="Na H."/>
            <person name="Kennedy M."/>
            <person name="Barry K."/>
            <person name="Grigoriev I.V."/>
            <person name="Miller A.N."/>
            <person name="O'Donnell K."/>
            <person name="Stajich J.E."/>
            <person name="Bonito G."/>
        </authorList>
    </citation>
    <scope>NUCLEOTIDE SEQUENCE</scope>
    <source>
        <strain evidence="3">MES-2147</strain>
    </source>
</reference>
<sequence>MYALFGNPIVTPSTPSRRHQFTSYPSTMFNPYSTTTSSHSFLDEDSPDEEEQFLIAALERKRQQKLARQQQLEKQRQQQLIEQDLALRRLAIAQAKYQAEQEALRQQ</sequence>
<evidence type="ECO:0000313" key="4">
    <source>
        <dbReference type="Proteomes" id="UP000749646"/>
    </source>
</evidence>
<evidence type="ECO:0000256" key="1">
    <source>
        <dbReference type="SAM" id="Coils"/>
    </source>
</evidence>
<feature type="coiled-coil region" evidence="1">
    <location>
        <begin position="55"/>
        <end position="107"/>
    </location>
</feature>
<organism evidence="3 4">
    <name type="scientific">Modicella reniformis</name>
    <dbReference type="NCBI Taxonomy" id="1440133"/>
    <lineage>
        <taxon>Eukaryota</taxon>
        <taxon>Fungi</taxon>
        <taxon>Fungi incertae sedis</taxon>
        <taxon>Mucoromycota</taxon>
        <taxon>Mortierellomycotina</taxon>
        <taxon>Mortierellomycetes</taxon>
        <taxon>Mortierellales</taxon>
        <taxon>Mortierellaceae</taxon>
        <taxon>Modicella</taxon>
    </lineage>
</organism>
<accession>A0A9P6MG08</accession>
<feature type="non-terminal residue" evidence="3">
    <location>
        <position position="107"/>
    </location>
</feature>
<gene>
    <name evidence="3" type="ORF">BGZ65_006393</name>
</gene>
<keyword evidence="4" id="KW-1185">Reference proteome</keyword>
<feature type="region of interest" description="Disordered" evidence="2">
    <location>
        <begin position="1"/>
        <end position="25"/>
    </location>
</feature>
<comment type="caution">
    <text evidence="3">The sequence shown here is derived from an EMBL/GenBank/DDBJ whole genome shotgun (WGS) entry which is preliminary data.</text>
</comment>
<name>A0A9P6MG08_9FUNG</name>
<protein>
    <submittedName>
        <fullName evidence="3">Uncharacterized protein</fullName>
    </submittedName>
</protein>
<dbReference type="Proteomes" id="UP000749646">
    <property type="component" value="Unassembled WGS sequence"/>
</dbReference>
<dbReference type="EMBL" id="JAAAHW010000909">
    <property type="protein sequence ID" value="KAF9998080.1"/>
    <property type="molecule type" value="Genomic_DNA"/>
</dbReference>
<evidence type="ECO:0000256" key="2">
    <source>
        <dbReference type="SAM" id="MobiDB-lite"/>
    </source>
</evidence>
<dbReference type="AlphaFoldDB" id="A0A9P6MG08"/>
<evidence type="ECO:0000313" key="3">
    <source>
        <dbReference type="EMBL" id="KAF9998080.1"/>
    </source>
</evidence>
<keyword evidence="1" id="KW-0175">Coiled coil</keyword>